<evidence type="ECO:0000256" key="3">
    <source>
        <dbReference type="ARBA" id="ARBA00023163"/>
    </source>
</evidence>
<comment type="caution">
    <text evidence="6">The sequence shown here is derived from an EMBL/GenBank/DDBJ whole genome shotgun (WGS) entry which is preliminary data.</text>
</comment>
<name>A0ABN2X306_9ACTN</name>
<protein>
    <submittedName>
        <fullName evidence="6">TetR/AcrR family transcriptional regulator</fullName>
    </submittedName>
</protein>
<evidence type="ECO:0000256" key="1">
    <source>
        <dbReference type="ARBA" id="ARBA00023015"/>
    </source>
</evidence>
<evidence type="ECO:0000256" key="4">
    <source>
        <dbReference type="PROSITE-ProRule" id="PRU00335"/>
    </source>
</evidence>
<dbReference type="Gene3D" id="1.10.357.10">
    <property type="entry name" value="Tetracycline Repressor, domain 2"/>
    <property type="match status" value="1"/>
</dbReference>
<dbReference type="PANTHER" id="PTHR30055:SF234">
    <property type="entry name" value="HTH-TYPE TRANSCRIPTIONAL REGULATOR BETI"/>
    <property type="match status" value="1"/>
</dbReference>
<dbReference type="PRINTS" id="PR00455">
    <property type="entry name" value="HTHTETR"/>
</dbReference>
<dbReference type="SUPFAM" id="SSF46689">
    <property type="entry name" value="Homeodomain-like"/>
    <property type="match status" value="1"/>
</dbReference>
<dbReference type="InterPro" id="IPR001647">
    <property type="entry name" value="HTH_TetR"/>
</dbReference>
<keyword evidence="2 4" id="KW-0238">DNA-binding</keyword>
<dbReference type="PANTHER" id="PTHR30055">
    <property type="entry name" value="HTH-TYPE TRANSCRIPTIONAL REGULATOR RUTR"/>
    <property type="match status" value="1"/>
</dbReference>
<feature type="domain" description="HTH tetR-type" evidence="5">
    <location>
        <begin position="1"/>
        <end position="55"/>
    </location>
</feature>
<proteinExistence type="predicted"/>
<dbReference type="EMBL" id="BAAAPE010000028">
    <property type="protein sequence ID" value="GAA2103219.1"/>
    <property type="molecule type" value="Genomic_DNA"/>
</dbReference>
<dbReference type="InterPro" id="IPR009057">
    <property type="entry name" value="Homeodomain-like_sf"/>
</dbReference>
<keyword evidence="1" id="KW-0805">Transcription regulation</keyword>
<organism evidence="6 7">
    <name type="scientific">Streptomyces albiaxialis</name>
    <dbReference type="NCBI Taxonomy" id="329523"/>
    <lineage>
        <taxon>Bacteria</taxon>
        <taxon>Bacillati</taxon>
        <taxon>Actinomycetota</taxon>
        <taxon>Actinomycetes</taxon>
        <taxon>Kitasatosporales</taxon>
        <taxon>Streptomycetaceae</taxon>
        <taxon>Streptomyces</taxon>
    </lineage>
</organism>
<dbReference type="Proteomes" id="UP001500016">
    <property type="component" value="Unassembled WGS sequence"/>
</dbReference>
<gene>
    <name evidence="6" type="ORF">GCM10009801_78020</name>
</gene>
<feature type="DNA-binding region" description="H-T-H motif" evidence="4">
    <location>
        <begin position="18"/>
        <end position="37"/>
    </location>
</feature>
<evidence type="ECO:0000313" key="6">
    <source>
        <dbReference type="EMBL" id="GAA2103219.1"/>
    </source>
</evidence>
<keyword evidence="7" id="KW-1185">Reference proteome</keyword>
<sequence>MIVTAALPLVVEYGAAVTTAKIARAAGIGEGTIFRAFEDKDALLAACMEEVVRPDDTVVHLEGVSLDQPLAGRLTEAAEVMRGYMNRIGDVAGALAAAGKLSRQPPGEGGSPPDREAGLAAPRAALAALFEPDRERLRLSPERLADAFQMFLMSTGRPGAPEPLSMEELVELFLYGALTRPGVPGEGEGEGAL</sequence>
<keyword evidence="3" id="KW-0804">Transcription</keyword>
<evidence type="ECO:0000256" key="2">
    <source>
        <dbReference type="ARBA" id="ARBA00023125"/>
    </source>
</evidence>
<evidence type="ECO:0000259" key="5">
    <source>
        <dbReference type="PROSITE" id="PS50977"/>
    </source>
</evidence>
<reference evidence="6 7" key="1">
    <citation type="journal article" date="2019" name="Int. J. Syst. Evol. Microbiol.">
        <title>The Global Catalogue of Microorganisms (GCM) 10K type strain sequencing project: providing services to taxonomists for standard genome sequencing and annotation.</title>
        <authorList>
            <consortium name="The Broad Institute Genomics Platform"/>
            <consortium name="The Broad Institute Genome Sequencing Center for Infectious Disease"/>
            <person name="Wu L."/>
            <person name="Ma J."/>
        </authorList>
    </citation>
    <scope>NUCLEOTIDE SEQUENCE [LARGE SCALE GENOMIC DNA]</scope>
    <source>
        <strain evidence="6 7">JCM 15478</strain>
    </source>
</reference>
<dbReference type="Pfam" id="PF00440">
    <property type="entry name" value="TetR_N"/>
    <property type="match status" value="1"/>
</dbReference>
<dbReference type="PROSITE" id="PS50977">
    <property type="entry name" value="HTH_TETR_2"/>
    <property type="match status" value="1"/>
</dbReference>
<dbReference type="InterPro" id="IPR050109">
    <property type="entry name" value="HTH-type_TetR-like_transc_reg"/>
</dbReference>
<accession>A0ABN2X306</accession>
<evidence type="ECO:0000313" key="7">
    <source>
        <dbReference type="Proteomes" id="UP001500016"/>
    </source>
</evidence>